<dbReference type="HAMAP" id="MF_00272">
    <property type="entry name" value="GcvH"/>
    <property type="match status" value="1"/>
</dbReference>
<evidence type="ECO:0000256" key="3">
    <source>
        <dbReference type="ARBA" id="ARBA00022946"/>
    </source>
</evidence>
<sequence length="175" mass="18774">MIAPLRIAVLPMRPVAAALGSRMLRFNSTVAQANSLNPSAAPFKFSDSVTVRYTREHEWLASHPDGTAFVGITKYAADALGDATFVEVPEVGDSVQVGDSIGSVESVKSASEIYTPVDGEILEANDELTSNPALINSDPLGEGWIAKLKVTDSDQLLDAELFDIDAYVKFLQEES</sequence>
<proteinExistence type="inferred from homology"/>
<protein>
    <recommendedName>
        <fullName evidence="5">Glycine cleavage system H protein</fullName>
    </recommendedName>
</protein>
<dbReference type="InterPro" id="IPR002930">
    <property type="entry name" value="GCV_H"/>
</dbReference>
<organism evidence="7 8">
    <name type="scientific">Komagataella pastoris</name>
    <name type="common">Yeast</name>
    <name type="synonym">Pichia pastoris</name>
    <dbReference type="NCBI Taxonomy" id="4922"/>
    <lineage>
        <taxon>Eukaryota</taxon>
        <taxon>Fungi</taxon>
        <taxon>Dikarya</taxon>
        <taxon>Ascomycota</taxon>
        <taxon>Saccharomycotina</taxon>
        <taxon>Pichiomycetes</taxon>
        <taxon>Pichiales</taxon>
        <taxon>Pichiaceae</taxon>
        <taxon>Komagataella</taxon>
    </lineage>
</organism>
<reference evidence="7 8" key="1">
    <citation type="submission" date="2016-02" db="EMBL/GenBank/DDBJ databases">
        <title>Comparative genomic and transcriptomic foundation for Pichia pastoris.</title>
        <authorList>
            <person name="Love K.R."/>
            <person name="Shah K.A."/>
            <person name="Whittaker C.A."/>
            <person name="Wu J."/>
            <person name="Bartlett M.C."/>
            <person name="Ma D."/>
            <person name="Leeson R.L."/>
            <person name="Priest M."/>
            <person name="Young S.K."/>
            <person name="Love J.C."/>
        </authorList>
    </citation>
    <scope>NUCLEOTIDE SEQUENCE [LARGE SCALE GENOMIC DNA]</scope>
    <source>
        <strain evidence="7 8">ATCC 28485</strain>
    </source>
</reference>
<evidence type="ECO:0000259" key="6">
    <source>
        <dbReference type="PROSITE" id="PS50968"/>
    </source>
</evidence>
<dbReference type="NCBIfam" id="NF002270">
    <property type="entry name" value="PRK01202.1"/>
    <property type="match status" value="1"/>
</dbReference>
<dbReference type="Proteomes" id="UP000094565">
    <property type="component" value="Chromosome 3"/>
</dbReference>
<comment type="subcellular location">
    <subcellularLocation>
        <location evidence="5">Mitochondrion</location>
    </subcellularLocation>
</comment>
<keyword evidence="2 4" id="KW-0450">Lipoyl</keyword>
<evidence type="ECO:0000256" key="4">
    <source>
        <dbReference type="PIRSR" id="PIRSR617453-50"/>
    </source>
</evidence>
<dbReference type="InterPro" id="IPR033753">
    <property type="entry name" value="GCV_H/Fam206"/>
</dbReference>
<comment type="function">
    <text evidence="5">The H protein shuttles the methylamine group of glycine from the P protein to the T protein.</text>
</comment>
<dbReference type="GO" id="GO:0005739">
    <property type="term" value="C:mitochondrion"/>
    <property type="evidence" value="ECO:0007669"/>
    <property type="project" value="UniProtKB-SubCell"/>
</dbReference>
<dbReference type="GO" id="GO:0005960">
    <property type="term" value="C:glycine cleavage complex"/>
    <property type="evidence" value="ECO:0007669"/>
    <property type="project" value="UniProtKB-UniRule"/>
</dbReference>
<dbReference type="CDD" id="cd06848">
    <property type="entry name" value="GCS_H"/>
    <property type="match status" value="1"/>
</dbReference>
<accession>A0A1B2JGI8</accession>
<dbReference type="Gene3D" id="2.40.50.100">
    <property type="match status" value="1"/>
</dbReference>
<dbReference type="InterPro" id="IPR003016">
    <property type="entry name" value="2-oxoA_DH_lipoyl-BS"/>
</dbReference>
<dbReference type="OrthoDB" id="10264154at2759"/>
<dbReference type="PROSITE" id="PS50968">
    <property type="entry name" value="BIOTINYL_LIPOYL"/>
    <property type="match status" value="1"/>
</dbReference>
<evidence type="ECO:0000313" key="8">
    <source>
        <dbReference type="Proteomes" id="UP000094565"/>
    </source>
</evidence>
<dbReference type="Pfam" id="PF01597">
    <property type="entry name" value="GCV_H"/>
    <property type="match status" value="1"/>
</dbReference>
<comment type="similarity">
    <text evidence="1 5">Belongs to the GcvH family.</text>
</comment>
<keyword evidence="3 5" id="KW-0809">Transit peptide</keyword>
<feature type="modified residue" description="N6-lipoyllysine" evidence="4">
    <location>
        <position position="108"/>
    </location>
</feature>
<name>A0A1B2JGI8_PICPA</name>
<keyword evidence="5" id="KW-0496">Mitochondrion</keyword>
<dbReference type="PANTHER" id="PTHR11715">
    <property type="entry name" value="GLYCINE CLEAVAGE SYSTEM H PROTEIN"/>
    <property type="match status" value="1"/>
</dbReference>
<dbReference type="AlphaFoldDB" id="A0A1B2JGI8"/>
<evidence type="ECO:0000256" key="2">
    <source>
        <dbReference type="ARBA" id="ARBA00022823"/>
    </source>
</evidence>
<dbReference type="NCBIfam" id="TIGR00527">
    <property type="entry name" value="gcvH"/>
    <property type="match status" value="1"/>
</dbReference>
<keyword evidence="8" id="KW-1185">Reference proteome</keyword>
<dbReference type="PROSITE" id="PS00189">
    <property type="entry name" value="LIPOYL"/>
    <property type="match status" value="1"/>
</dbReference>
<dbReference type="InterPro" id="IPR011053">
    <property type="entry name" value="Single_hybrid_motif"/>
</dbReference>
<dbReference type="SUPFAM" id="SSF51230">
    <property type="entry name" value="Single hybrid motif"/>
    <property type="match status" value="1"/>
</dbReference>
<dbReference type="GO" id="GO:0019464">
    <property type="term" value="P:glycine decarboxylation via glycine cleavage system"/>
    <property type="evidence" value="ECO:0007669"/>
    <property type="project" value="UniProtKB-UniRule"/>
</dbReference>
<feature type="domain" description="Lipoyl-binding" evidence="6">
    <location>
        <begin position="67"/>
        <end position="149"/>
    </location>
</feature>
<dbReference type="PANTHER" id="PTHR11715:SF3">
    <property type="entry name" value="GLYCINE CLEAVAGE SYSTEM H PROTEIN-RELATED"/>
    <property type="match status" value="1"/>
</dbReference>
<comment type="subunit">
    <text evidence="5">The glycine cleavage system is composed of four proteins: P, T, L and H.</text>
</comment>
<gene>
    <name evidence="7" type="primary">GCV3</name>
    <name evidence="7" type="ORF">ATY40_BA7504248</name>
</gene>
<evidence type="ECO:0000256" key="5">
    <source>
        <dbReference type="RuleBase" id="RU364055"/>
    </source>
</evidence>
<dbReference type="InterPro" id="IPR017453">
    <property type="entry name" value="GCV_H_sub"/>
</dbReference>
<dbReference type="EMBL" id="CP014586">
    <property type="protein sequence ID" value="ANZ77184.1"/>
    <property type="molecule type" value="Genomic_DNA"/>
</dbReference>
<evidence type="ECO:0000256" key="1">
    <source>
        <dbReference type="ARBA" id="ARBA00009249"/>
    </source>
</evidence>
<comment type="cofactor">
    <cofactor evidence="5">
        <name>(R)-lipoate</name>
        <dbReference type="ChEBI" id="CHEBI:83088"/>
    </cofactor>
    <text evidence="5">Binds 1 lipoyl cofactor covalently.</text>
</comment>
<dbReference type="GO" id="GO:0009249">
    <property type="term" value="P:protein lipoylation"/>
    <property type="evidence" value="ECO:0007669"/>
    <property type="project" value="TreeGrafter"/>
</dbReference>
<evidence type="ECO:0000313" key="7">
    <source>
        <dbReference type="EMBL" id="ANZ77184.1"/>
    </source>
</evidence>
<dbReference type="InterPro" id="IPR000089">
    <property type="entry name" value="Biotin_lipoyl"/>
</dbReference>